<name>A0A9D9IC30_9SPIO</name>
<gene>
    <name evidence="2" type="ORF">IAA72_08760</name>
</gene>
<evidence type="ECO:0000313" key="2">
    <source>
        <dbReference type="EMBL" id="MBO8469859.1"/>
    </source>
</evidence>
<feature type="compositionally biased region" description="Pro residues" evidence="1">
    <location>
        <begin position="33"/>
        <end position="44"/>
    </location>
</feature>
<protein>
    <submittedName>
        <fullName evidence="2">Uncharacterized protein</fullName>
    </submittedName>
</protein>
<feature type="region of interest" description="Disordered" evidence="1">
    <location>
        <begin position="260"/>
        <end position="290"/>
    </location>
</feature>
<proteinExistence type="predicted"/>
<organism evidence="2 3">
    <name type="scientific">Candidatus Ornithospirochaeta stercoravium</name>
    <dbReference type="NCBI Taxonomy" id="2840897"/>
    <lineage>
        <taxon>Bacteria</taxon>
        <taxon>Pseudomonadati</taxon>
        <taxon>Spirochaetota</taxon>
        <taxon>Spirochaetia</taxon>
        <taxon>Spirochaetales</taxon>
        <taxon>Spirochaetaceae</taxon>
        <taxon>Spirochaetaceae incertae sedis</taxon>
        <taxon>Candidatus Ornithospirochaeta</taxon>
    </lineage>
</organism>
<dbReference type="AlphaFoldDB" id="A0A9D9IC30"/>
<dbReference type="EMBL" id="JADIMF010000145">
    <property type="protein sequence ID" value="MBO8469859.1"/>
    <property type="molecule type" value="Genomic_DNA"/>
</dbReference>
<reference evidence="2" key="2">
    <citation type="journal article" date="2021" name="PeerJ">
        <title>Extensive microbial diversity within the chicken gut microbiome revealed by metagenomics and culture.</title>
        <authorList>
            <person name="Gilroy R."/>
            <person name="Ravi A."/>
            <person name="Getino M."/>
            <person name="Pursley I."/>
            <person name="Horton D.L."/>
            <person name="Alikhan N.F."/>
            <person name="Baker D."/>
            <person name="Gharbi K."/>
            <person name="Hall N."/>
            <person name="Watson M."/>
            <person name="Adriaenssens E.M."/>
            <person name="Foster-Nyarko E."/>
            <person name="Jarju S."/>
            <person name="Secka A."/>
            <person name="Antonio M."/>
            <person name="Oren A."/>
            <person name="Chaudhuri R.R."/>
            <person name="La Ragione R."/>
            <person name="Hildebrand F."/>
            <person name="Pallen M.J."/>
        </authorList>
    </citation>
    <scope>NUCLEOTIDE SEQUENCE</scope>
    <source>
        <strain evidence="2">14700</strain>
    </source>
</reference>
<accession>A0A9D9IC30</accession>
<feature type="region of interest" description="Disordered" evidence="1">
    <location>
        <begin position="14"/>
        <end position="58"/>
    </location>
</feature>
<dbReference type="Proteomes" id="UP000810292">
    <property type="component" value="Unassembled WGS sequence"/>
</dbReference>
<feature type="compositionally biased region" description="Basic and acidic residues" evidence="1">
    <location>
        <begin position="270"/>
        <end position="290"/>
    </location>
</feature>
<comment type="caution">
    <text evidence="2">The sequence shown here is derived from an EMBL/GenBank/DDBJ whole genome shotgun (WGS) entry which is preliminary data.</text>
</comment>
<evidence type="ECO:0000313" key="3">
    <source>
        <dbReference type="Proteomes" id="UP000810292"/>
    </source>
</evidence>
<reference evidence="2" key="1">
    <citation type="submission" date="2020-10" db="EMBL/GenBank/DDBJ databases">
        <authorList>
            <person name="Gilroy R."/>
        </authorList>
    </citation>
    <scope>NUCLEOTIDE SEQUENCE</scope>
    <source>
        <strain evidence="2">14700</strain>
    </source>
</reference>
<sequence length="290" mass="31794">MIFDRRWLRIPLLLAEDGGGDPGGGDDDAGAPETPPPEGNPPAEPEFSEPGYFSQLPGEKAKSEAYKALYKHQKLDELTDAYLAEHEELEKLKANASRSIVVPEKGDKEGAAEFWKKLGVPENPSDYKMEALAQYEKEQPELIDAIRKGCNRMKLTPRQAEAVGEMIDSVSKASAIKAAMTIRNNIKAQSDRVAALYKDTFPAEIDRKNAAAEDISRYESFLKETGLEDVIGKSMLAGNPQVIKAISAYAKKHGGVVTQKGGTIGAGGKSTEKPVMHESDDWKEFKESRR</sequence>
<evidence type="ECO:0000256" key="1">
    <source>
        <dbReference type="SAM" id="MobiDB-lite"/>
    </source>
</evidence>